<proteinExistence type="predicted"/>
<comment type="caution">
    <text evidence="4">The sequence shown here is derived from an EMBL/GenBank/DDBJ whole genome shotgun (WGS) entry which is preliminary data.</text>
</comment>
<keyword evidence="2" id="KW-0804">Transcription</keyword>
<evidence type="ECO:0000313" key="5">
    <source>
        <dbReference type="Proteomes" id="UP001560573"/>
    </source>
</evidence>
<dbReference type="InterPro" id="IPR009057">
    <property type="entry name" value="Homeodomain-like_sf"/>
</dbReference>
<evidence type="ECO:0000256" key="1">
    <source>
        <dbReference type="ARBA" id="ARBA00023015"/>
    </source>
</evidence>
<name>A0ABV3ZAJ3_9BACT</name>
<keyword evidence="5" id="KW-1185">Reference proteome</keyword>
<organism evidence="4 5">
    <name type="scientific">Danxiaibacter flavus</name>
    <dbReference type="NCBI Taxonomy" id="3049108"/>
    <lineage>
        <taxon>Bacteria</taxon>
        <taxon>Pseudomonadati</taxon>
        <taxon>Bacteroidota</taxon>
        <taxon>Chitinophagia</taxon>
        <taxon>Chitinophagales</taxon>
        <taxon>Chitinophagaceae</taxon>
        <taxon>Danxiaibacter</taxon>
    </lineage>
</organism>
<gene>
    <name evidence="4" type="ORF">QTN47_05125</name>
</gene>
<dbReference type="SUPFAM" id="SSF46689">
    <property type="entry name" value="Homeodomain-like"/>
    <property type="match status" value="1"/>
</dbReference>
<dbReference type="PROSITE" id="PS01124">
    <property type="entry name" value="HTH_ARAC_FAMILY_2"/>
    <property type="match status" value="1"/>
</dbReference>
<evidence type="ECO:0000259" key="3">
    <source>
        <dbReference type="PROSITE" id="PS01124"/>
    </source>
</evidence>
<sequence length="34" mass="3881">MVFEVGFEDLSHFSYAFKKHFGFSPTALKQKPGC</sequence>
<protein>
    <submittedName>
        <fullName evidence="4">AraC family transcriptional regulator</fullName>
    </submittedName>
</protein>
<dbReference type="EMBL" id="JAULBC010000001">
    <property type="protein sequence ID" value="MEX6686863.1"/>
    <property type="molecule type" value="Genomic_DNA"/>
</dbReference>
<dbReference type="RefSeq" id="WP_369328383.1">
    <property type="nucleotide sequence ID" value="NZ_JAULBC010000001.1"/>
</dbReference>
<dbReference type="Proteomes" id="UP001560573">
    <property type="component" value="Unassembled WGS sequence"/>
</dbReference>
<keyword evidence="1" id="KW-0805">Transcription regulation</keyword>
<evidence type="ECO:0000256" key="2">
    <source>
        <dbReference type="ARBA" id="ARBA00023163"/>
    </source>
</evidence>
<evidence type="ECO:0000313" key="4">
    <source>
        <dbReference type="EMBL" id="MEX6686863.1"/>
    </source>
</evidence>
<dbReference type="InterPro" id="IPR018060">
    <property type="entry name" value="HTH_AraC"/>
</dbReference>
<accession>A0ABV3ZAJ3</accession>
<dbReference type="Pfam" id="PF00165">
    <property type="entry name" value="HTH_AraC"/>
    <property type="match status" value="1"/>
</dbReference>
<reference evidence="4 5" key="1">
    <citation type="submission" date="2023-07" db="EMBL/GenBank/DDBJ databases">
        <authorList>
            <person name="Lian W.-H."/>
        </authorList>
    </citation>
    <scope>NUCLEOTIDE SEQUENCE [LARGE SCALE GENOMIC DNA]</scope>
    <source>
        <strain evidence="4 5">SYSU DXS3180</strain>
    </source>
</reference>
<dbReference type="Gene3D" id="1.10.10.60">
    <property type="entry name" value="Homeodomain-like"/>
    <property type="match status" value="1"/>
</dbReference>
<feature type="domain" description="HTH araC/xylS-type" evidence="3">
    <location>
        <begin position="1"/>
        <end position="31"/>
    </location>
</feature>